<evidence type="ECO:0000259" key="4">
    <source>
        <dbReference type="PROSITE" id="PS50053"/>
    </source>
</evidence>
<dbReference type="PROSITE" id="PS50297">
    <property type="entry name" value="ANK_REP_REGION"/>
    <property type="match status" value="2"/>
</dbReference>
<organism evidence="5 6">
    <name type="scientific">Symbiodinium necroappetens</name>
    <dbReference type="NCBI Taxonomy" id="1628268"/>
    <lineage>
        <taxon>Eukaryota</taxon>
        <taxon>Sar</taxon>
        <taxon>Alveolata</taxon>
        <taxon>Dinophyceae</taxon>
        <taxon>Suessiales</taxon>
        <taxon>Symbiodiniaceae</taxon>
        <taxon>Symbiodinium</taxon>
    </lineage>
</organism>
<dbReference type="Pfam" id="PF00023">
    <property type="entry name" value="Ank"/>
    <property type="match status" value="1"/>
</dbReference>
<dbReference type="Gene3D" id="3.10.20.90">
    <property type="entry name" value="Phosphatidylinositol 3-kinase Catalytic Subunit, Chain A, domain 1"/>
    <property type="match status" value="1"/>
</dbReference>
<dbReference type="OrthoDB" id="496981at2759"/>
<dbReference type="PROSITE" id="PS50053">
    <property type="entry name" value="UBIQUITIN_2"/>
    <property type="match status" value="1"/>
</dbReference>
<proteinExistence type="predicted"/>
<dbReference type="AlphaFoldDB" id="A0A812WDP4"/>
<feature type="repeat" description="ANK" evidence="3">
    <location>
        <begin position="209"/>
        <end position="241"/>
    </location>
</feature>
<dbReference type="PROSITE" id="PS50088">
    <property type="entry name" value="ANK_REPEAT"/>
    <property type="match status" value="2"/>
</dbReference>
<dbReference type="PANTHER" id="PTHR24173:SF74">
    <property type="entry name" value="ANKYRIN REPEAT DOMAIN-CONTAINING PROTEIN 16"/>
    <property type="match status" value="1"/>
</dbReference>
<dbReference type="SMART" id="SM00248">
    <property type="entry name" value="ANK"/>
    <property type="match status" value="5"/>
</dbReference>
<dbReference type="SUPFAM" id="SSF54236">
    <property type="entry name" value="Ubiquitin-like"/>
    <property type="match status" value="1"/>
</dbReference>
<comment type="caution">
    <text evidence="5">The sequence shown here is derived from an EMBL/GenBank/DDBJ whole genome shotgun (WGS) entry which is preliminary data.</text>
</comment>
<accession>A0A812WDP4</accession>
<dbReference type="EMBL" id="CAJNJA010032442">
    <property type="protein sequence ID" value="CAE7667282.1"/>
    <property type="molecule type" value="Genomic_DNA"/>
</dbReference>
<evidence type="ECO:0000313" key="6">
    <source>
        <dbReference type="Proteomes" id="UP000601435"/>
    </source>
</evidence>
<evidence type="ECO:0000256" key="2">
    <source>
        <dbReference type="ARBA" id="ARBA00023043"/>
    </source>
</evidence>
<dbReference type="Proteomes" id="UP000601435">
    <property type="component" value="Unassembled WGS sequence"/>
</dbReference>
<dbReference type="PANTHER" id="PTHR24173">
    <property type="entry name" value="ANKYRIN REPEAT CONTAINING"/>
    <property type="match status" value="1"/>
</dbReference>
<dbReference type="InterPro" id="IPR002110">
    <property type="entry name" value="Ankyrin_rpt"/>
</dbReference>
<dbReference type="InterPro" id="IPR036770">
    <property type="entry name" value="Ankyrin_rpt-contain_sf"/>
</dbReference>
<dbReference type="Pfam" id="PF12796">
    <property type="entry name" value="Ank_2"/>
    <property type="match status" value="2"/>
</dbReference>
<evidence type="ECO:0000256" key="1">
    <source>
        <dbReference type="ARBA" id="ARBA00022737"/>
    </source>
</evidence>
<dbReference type="InterPro" id="IPR000626">
    <property type="entry name" value="Ubiquitin-like_dom"/>
</dbReference>
<evidence type="ECO:0000256" key="3">
    <source>
        <dbReference type="PROSITE-ProRule" id="PRU00023"/>
    </source>
</evidence>
<dbReference type="SUPFAM" id="SSF48403">
    <property type="entry name" value="Ankyrin repeat"/>
    <property type="match status" value="1"/>
</dbReference>
<feature type="repeat" description="ANK" evidence="3">
    <location>
        <begin position="242"/>
        <end position="274"/>
    </location>
</feature>
<keyword evidence="2 3" id="KW-0040">ANK repeat</keyword>
<reference evidence="5" key="1">
    <citation type="submission" date="2021-02" db="EMBL/GenBank/DDBJ databases">
        <authorList>
            <person name="Dougan E. K."/>
            <person name="Rhodes N."/>
            <person name="Thang M."/>
            <person name="Chan C."/>
        </authorList>
    </citation>
    <scope>NUCLEOTIDE SEQUENCE</scope>
</reference>
<keyword evidence="6" id="KW-1185">Reference proteome</keyword>
<dbReference type="InterPro" id="IPR029071">
    <property type="entry name" value="Ubiquitin-like_domsf"/>
</dbReference>
<gene>
    <name evidence="5" type="primary">ANKRD17</name>
    <name evidence="5" type="ORF">SNEC2469_LOCUS19067</name>
</gene>
<feature type="domain" description="Ubiquitin-like" evidence="4">
    <location>
        <begin position="1"/>
        <end position="52"/>
    </location>
</feature>
<dbReference type="Gene3D" id="1.25.40.20">
    <property type="entry name" value="Ankyrin repeat-containing domain"/>
    <property type="match status" value="3"/>
</dbReference>
<keyword evidence="1" id="KW-0677">Repeat</keyword>
<protein>
    <submittedName>
        <fullName evidence="5">ANKRD17 protein</fullName>
    </submittedName>
</protein>
<dbReference type="PRINTS" id="PR01415">
    <property type="entry name" value="ANKYRIN"/>
</dbReference>
<dbReference type="Pfam" id="PF00240">
    <property type="entry name" value="ubiquitin"/>
    <property type="match status" value="1"/>
</dbReference>
<name>A0A812WDP4_9DINO</name>
<dbReference type="CDD" id="cd17039">
    <property type="entry name" value="Ubl_ubiquitin_like"/>
    <property type="match status" value="1"/>
</dbReference>
<sequence>MLHVRTASGEEVAAVSGDNFQTVLDLKRHLRTLHGYPVCLQKLVYDGRLLDDYDVDVPEVGEMQLILLAEVNEEVDSEAWHTAGHELVAYAGRFGHLESARFLLQAGVDKDYYCDFEDAAALTVAARHGHTEMVRLLADAGSSFKEAGLLAAATGGHPEVVRFLLDADACEDDIALTRHALQVAVYFGHAEVVPLLVEAGAKQDWQDCDGKTALMHAVSSGHTEIARCLVDTGANKDLRNTAGVTALMLAAVYGHTEIARLLVEAGADTEVVDSQGRTALEHARLRKRKSHAEIAAFLQEVTPSASGTKVKRPRPSPRP</sequence>
<evidence type="ECO:0000313" key="5">
    <source>
        <dbReference type="EMBL" id="CAE7667282.1"/>
    </source>
</evidence>